<dbReference type="OrthoDB" id="9801656at2"/>
<evidence type="ECO:0000313" key="5">
    <source>
        <dbReference type="EMBL" id="GED26802.1"/>
    </source>
</evidence>
<dbReference type="InterPro" id="IPR051531">
    <property type="entry name" value="N-acetyltransferase"/>
</dbReference>
<dbReference type="GO" id="GO:0005737">
    <property type="term" value="C:cytoplasm"/>
    <property type="evidence" value="ECO:0007669"/>
    <property type="project" value="TreeGrafter"/>
</dbReference>
<dbReference type="AlphaFoldDB" id="A0A3M8AH92"/>
<dbReference type="Gene3D" id="3.40.630.30">
    <property type="match status" value="1"/>
</dbReference>
<evidence type="ECO:0000256" key="3">
    <source>
        <dbReference type="ARBA" id="ARBA00038502"/>
    </source>
</evidence>
<evidence type="ECO:0000256" key="2">
    <source>
        <dbReference type="ARBA" id="ARBA00023315"/>
    </source>
</evidence>
<gene>
    <name evidence="5" type="ORF">BAG01nite_29040</name>
    <name evidence="6" type="ORF">EB820_21450</name>
</gene>
<dbReference type="PROSITE" id="PS51186">
    <property type="entry name" value="GNAT"/>
    <property type="match status" value="1"/>
</dbReference>
<organism evidence="6 7">
    <name type="scientific">Brevibacillus agri</name>
    <dbReference type="NCBI Taxonomy" id="51101"/>
    <lineage>
        <taxon>Bacteria</taxon>
        <taxon>Bacillati</taxon>
        <taxon>Bacillota</taxon>
        <taxon>Bacilli</taxon>
        <taxon>Bacillales</taxon>
        <taxon>Paenibacillaceae</taxon>
        <taxon>Brevibacillus</taxon>
    </lineage>
</organism>
<comment type="similarity">
    <text evidence="3">Belongs to the acetyltransferase family. RimJ subfamily.</text>
</comment>
<dbReference type="PANTHER" id="PTHR43792">
    <property type="entry name" value="GNAT FAMILY, PUTATIVE (AFU_ORTHOLOGUE AFUA_3G00765)-RELATED-RELATED"/>
    <property type="match status" value="1"/>
</dbReference>
<keyword evidence="1 6" id="KW-0808">Transferase</keyword>
<dbReference type="Pfam" id="PF13302">
    <property type="entry name" value="Acetyltransf_3"/>
    <property type="match status" value="1"/>
</dbReference>
<dbReference type="RefSeq" id="WP_122953332.1">
    <property type="nucleotide sequence ID" value="NZ_BJOD01000029.1"/>
</dbReference>
<dbReference type="GeneID" id="82810341"/>
<evidence type="ECO:0000259" key="4">
    <source>
        <dbReference type="PROSITE" id="PS51186"/>
    </source>
</evidence>
<dbReference type="Proteomes" id="UP000276178">
    <property type="component" value="Unassembled WGS sequence"/>
</dbReference>
<comment type="caution">
    <text evidence="6">The sequence shown here is derived from an EMBL/GenBank/DDBJ whole genome shotgun (WGS) entry which is preliminary data.</text>
</comment>
<dbReference type="PANTHER" id="PTHR43792:SF8">
    <property type="entry name" value="[RIBOSOMAL PROTEIN US5]-ALANINE N-ACETYLTRANSFERASE"/>
    <property type="match status" value="1"/>
</dbReference>
<sequence length="161" mass="18162">MSIHIEPLKQQDAPALFAFECKNREFFERTVPSRGEAYYHCDYFQNSLQALLAEQEQRISCFTLIKNAAGDILGRMNLVDLDHERGSAELGYRVGADAAGKGVASQALKLLLTEYIQPLGIREVQAKTTAENIASQKVLLKNGFVFRETDAAGFWHYCWTR</sequence>
<evidence type="ECO:0000313" key="7">
    <source>
        <dbReference type="Proteomes" id="UP000276178"/>
    </source>
</evidence>
<keyword evidence="2" id="KW-0012">Acyltransferase</keyword>
<reference evidence="5 8" key="2">
    <citation type="submission" date="2019-06" db="EMBL/GenBank/DDBJ databases">
        <title>Whole genome shotgun sequence of Brevibacillus agri NBRC 15538.</title>
        <authorList>
            <person name="Hosoyama A."/>
            <person name="Uohara A."/>
            <person name="Ohji S."/>
            <person name="Ichikawa N."/>
        </authorList>
    </citation>
    <scope>NUCLEOTIDE SEQUENCE [LARGE SCALE GENOMIC DNA]</scope>
    <source>
        <strain evidence="5 8">NBRC 15538</strain>
    </source>
</reference>
<dbReference type="InterPro" id="IPR000182">
    <property type="entry name" value="GNAT_dom"/>
</dbReference>
<evidence type="ECO:0000256" key="1">
    <source>
        <dbReference type="ARBA" id="ARBA00022679"/>
    </source>
</evidence>
<reference evidence="6 7" key="1">
    <citation type="submission" date="2018-10" db="EMBL/GenBank/DDBJ databases">
        <title>Phylogenomics of Brevibacillus.</title>
        <authorList>
            <person name="Dunlap C."/>
        </authorList>
    </citation>
    <scope>NUCLEOTIDE SEQUENCE [LARGE SCALE GENOMIC DNA]</scope>
    <source>
        <strain evidence="6 7">NRRL NRS 1219</strain>
    </source>
</reference>
<keyword evidence="8" id="KW-1185">Reference proteome</keyword>
<name>A0A3M8AH92_9BACL</name>
<dbReference type="EMBL" id="RHHN01000068">
    <property type="protein sequence ID" value="RNB50572.1"/>
    <property type="molecule type" value="Genomic_DNA"/>
</dbReference>
<dbReference type="GO" id="GO:0008999">
    <property type="term" value="F:protein-N-terminal-alanine acetyltransferase activity"/>
    <property type="evidence" value="ECO:0007669"/>
    <property type="project" value="TreeGrafter"/>
</dbReference>
<dbReference type="EMBL" id="BJOD01000029">
    <property type="protein sequence ID" value="GED26802.1"/>
    <property type="molecule type" value="Genomic_DNA"/>
</dbReference>
<dbReference type="InterPro" id="IPR016181">
    <property type="entry name" value="Acyl_CoA_acyltransferase"/>
</dbReference>
<protein>
    <submittedName>
        <fullName evidence="6">N-acetyltransferase</fullName>
    </submittedName>
</protein>
<proteinExistence type="inferred from homology"/>
<evidence type="ECO:0000313" key="6">
    <source>
        <dbReference type="EMBL" id="RNB50572.1"/>
    </source>
</evidence>
<accession>A0A3M8AH92</accession>
<feature type="domain" description="N-acetyltransferase" evidence="4">
    <location>
        <begin position="3"/>
        <end position="161"/>
    </location>
</feature>
<dbReference type="Proteomes" id="UP000317180">
    <property type="component" value="Unassembled WGS sequence"/>
</dbReference>
<dbReference type="SUPFAM" id="SSF55729">
    <property type="entry name" value="Acyl-CoA N-acyltransferases (Nat)"/>
    <property type="match status" value="1"/>
</dbReference>
<evidence type="ECO:0000313" key="8">
    <source>
        <dbReference type="Proteomes" id="UP000317180"/>
    </source>
</evidence>